<keyword evidence="11" id="KW-0968">Cytoplasmic vesicle</keyword>
<dbReference type="GO" id="GO:0005789">
    <property type="term" value="C:endoplasmic reticulum membrane"/>
    <property type="evidence" value="ECO:0007669"/>
    <property type="project" value="UniProtKB-SubCell"/>
</dbReference>
<dbReference type="AlphaFoldDB" id="A0A8B7PPA2"/>
<accession>A0A8B7PPA2</accession>
<keyword evidence="8 14" id="KW-0472">Membrane</keyword>
<evidence type="ECO:0000256" key="2">
    <source>
        <dbReference type="ARBA" id="ARBA00004541"/>
    </source>
</evidence>
<evidence type="ECO:0000313" key="16">
    <source>
        <dbReference type="RefSeq" id="XP_018027266.1"/>
    </source>
</evidence>
<feature type="region of interest" description="Disordered" evidence="13">
    <location>
        <begin position="19"/>
        <end position="55"/>
    </location>
</feature>
<feature type="transmembrane region" description="Helical" evidence="14">
    <location>
        <begin position="114"/>
        <end position="134"/>
    </location>
</feature>
<comment type="similarity">
    <text evidence="4">Belongs to the DoxX family.</text>
</comment>
<evidence type="ECO:0000256" key="9">
    <source>
        <dbReference type="ARBA" id="ARBA00023140"/>
    </source>
</evidence>
<dbReference type="OrthoDB" id="432685at2759"/>
<dbReference type="InterPro" id="IPR040399">
    <property type="entry name" value="TMEM35A/B"/>
</dbReference>
<dbReference type="GO" id="GO:0051131">
    <property type="term" value="P:chaperone-mediated protein complex assembly"/>
    <property type="evidence" value="ECO:0007669"/>
    <property type="project" value="TreeGrafter"/>
</dbReference>
<evidence type="ECO:0000256" key="13">
    <source>
        <dbReference type="SAM" id="MobiDB-lite"/>
    </source>
</evidence>
<keyword evidence="15" id="KW-1185">Reference proteome</keyword>
<reference evidence="16" key="1">
    <citation type="submission" date="2025-08" db="UniProtKB">
        <authorList>
            <consortium name="RefSeq"/>
        </authorList>
    </citation>
    <scope>IDENTIFICATION</scope>
    <source>
        <tissue evidence="16">Whole organism</tissue>
    </source>
</reference>
<feature type="region of interest" description="Disordered" evidence="13">
    <location>
        <begin position="236"/>
        <end position="287"/>
    </location>
</feature>
<evidence type="ECO:0000256" key="10">
    <source>
        <dbReference type="ARBA" id="ARBA00023186"/>
    </source>
</evidence>
<protein>
    <recommendedName>
        <fullName evidence="12">Novel acetylcholine receptor chaperone</fullName>
    </recommendedName>
</protein>
<keyword evidence="10" id="KW-0143">Chaperone</keyword>
<evidence type="ECO:0000256" key="5">
    <source>
        <dbReference type="ARBA" id="ARBA00022692"/>
    </source>
</evidence>
<evidence type="ECO:0000256" key="12">
    <source>
        <dbReference type="ARBA" id="ARBA00024424"/>
    </source>
</evidence>
<dbReference type="PANTHER" id="PTHR13163:SF0">
    <property type="entry name" value="NOVEL ACETYLCHOLINE RECEPTOR CHAPERONE"/>
    <property type="match status" value="1"/>
</dbReference>
<dbReference type="GeneID" id="108682583"/>
<dbReference type="GO" id="GO:2000010">
    <property type="term" value="P:positive regulation of protein localization to cell surface"/>
    <property type="evidence" value="ECO:0007669"/>
    <property type="project" value="TreeGrafter"/>
</dbReference>
<evidence type="ECO:0000256" key="6">
    <source>
        <dbReference type="ARBA" id="ARBA00022824"/>
    </source>
</evidence>
<proteinExistence type="inferred from homology"/>
<evidence type="ECO:0000256" key="11">
    <source>
        <dbReference type="ARBA" id="ARBA00023329"/>
    </source>
</evidence>
<dbReference type="Proteomes" id="UP000694843">
    <property type="component" value="Unplaced"/>
</dbReference>
<evidence type="ECO:0000256" key="4">
    <source>
        <dbReference type="ARBA" id="ARBA00006679"/>
    </source>
</evidence>
<evidence type="ECO:0000256" key="14">
    <source>
        <dbReference type="SAM" id="Phobius"/>
    </source>
</evidence>
<feature type="transmembrane region" description="Helical" evidence="14">
    <location>
        <begin position="186"/>
        <end position="205"/>
    </location>
</feature>
<keyword evidence="6" id="KW-0256">Endoplasmic reticulum</keyword>
<dbReference type="KEGG" id="hazt:108682583"/>
<organism evidence="15 16">
    <name type="scientific">Hyalella azteca</name>
    <name type="common">Amphipod</name>
    <dbReference type="NCBI Taxonomy" id="294128"/>
    <lineage>
        <taxon>Eukaryota</taxon>
        <taxon>Metazoa</taxon>
        <taxon>Ecdysozoa</taxon>
        <taxon>Arthropoda</taxon>
        <taxon>Crustacea</taxon>
        <taxon>Multicrustacea</taxon>
        <taxon>Malacostraca</taxon>
        <taxon>Eumalacostraca</taxon>
        <taxon>Peracarida</taxon>
        <taxon>Amphipoda</taxon>
        <taxon>Senticaudata</taxon>
        <taxon>Talitrida</taxon>
        <taxon>Talitroidea</taxon>
        <taxon>Hyalellidae</taxon>
        <taxon>Hyalella</taxon>
    </lineage>
</organism>
<feature type="compositionally biased region" description="Basic and acidic residues" evidence="13">
    <location>
        <begin position="236"/>
        <end position="249"/>
    </location>
</feature>
<dbReference type="GO" id="GO:0005778">
    <property type="term" value="C:peroxisomal membrane"/>
    <property type="evidence" value="ECO:0007669"/>
    <property type="project" value="UniProtKB-SubCell"/>
</dbReference>
<feature type="compositionally biased region" description="Polar residues" evidence="13">
    <location>
        <begin position="19"/>
        <end position="28"/>
    </location>
</feature>
<dbReference type="PANTHER" id="PTHR13163">
    <property type="entry name" value="SPINAL CORD EXPRESSION PROTEIN 4"/>
    <property type="match status" value="1"/>
</dbReference>
<feature type="transmembrane region" description="Helical" evidence="14">
    <location>
        <begin position="211"/>
        <end position="228"/>
    </location>
</feature>
<keyword evidence="7 14" id="KW-1133">Transmembrane helix</keyword>
<comment type="subcellular location">
    <subcellularLocation>
        <location evidence="2">Cytoplasmic vesicle</location>
    </subcellularLocation>
    <subcellularLocation>
        <location evidence="1">Endoplasmic reticulum membrane</location>
        <topology evidence="1">Multi-pass membrane protein</topology>
    </subcellularLocation>
    <subcellularLocation>
        <location evidence="3">Peroxisome membrane</location>
        <topology evidence="3">Multi-pass membrane protein</topology>
    </subcellularLocation>
</comment>
<evidence type="ECO:0000313" key="15">
    <source>
        <dbReference type="Proteomes" id="UP000694843"/>
    </source>
</evidence>
<keyword evidence="5 14" id="KW-0812">Transmembrane</keyword>
<evidence type="ECO:0000256" key="1">
    <source>
        <dbReference type="ARBA" id="ARBA00004477"/>
    </source>
</evidence>
<dbReference type="GO" id="GO:0031410">
    <property type="term" value="C:cytoplasmic vesicle"/>
    <property type="evidence" value="ECO:0007669"/>
    <property type="project" value="UniProtKB-SubCell"/>
</dbReference>
<name>A0A8B7PPA2_HYAAZ</name>
<keyword evidence="9" id="KW-0576">Peroxisome</keyword>
<evidence type="ECO:0000256" key="8">
    <source>
        <dbReference type="ARBA" id="ARBA00023136"/>
    </source>
</evidence>
<dbReference type="RefSeq" id="XP_018027266.1">
    <property type="nucleotide sequence ID" value="XM_018171777.2"/>
</dbReference>
<evidence type="ECO:0000256" key="7">
    <source>
        <dbReference type="ARBA" id="ARBA00022989"/>
    </source>
</evidence>
<evidence type="ECO:0000256" key="3">
    <source>
        <dbReference type="ARBA" id="ARBA00004585"/>
    </source>
</evidence>
<sequence>MNHFLVYCESLFSFMTKSDTTHQNLSDNHSSRRRKKQHNSQDRQPASADPTEKQAGVAAAASRYPCYGPCKIENRPESGNSNSVEAKRQEESKAYICSQGRRALQYEVKRRASMASVVLKSLSILLGIFFIFVGTTKLTPRVSKELYKELRKEFARYAKVFPLAQALEYKIPSKWYRRIVGRVKQVANLTLVLMMLFATYNHWMVGDKFERIAPSLVFFFMLTCRLVVEFQIKRKEQQESKEKADKISKSPEVLDQAPSASAAPTGKLAARENRNHSGASNRTKKDD</sequence>
<gene>
    <name evidence="16" type="primary">LOC108682583</name>
</gene>